<organism evidence="2 3">
    <name type="scientific">Pseudonocardia endophytica</name>
    <dbReference type="NCBI Taxonomy" id="401976"/>
    <lineage>
        <taxon>Bacteria</taxon>
        <taxon>Bacillati</taxon>
        <taxon>Actinomycetota</taxon>
        <taxon>Actinomycetes</taxon>
        <taxon>Pseudonocardiales</taxon>
        <taxon>Pseudonocardiaceae</taxon>
        <taxon>Pseudonocardia</taxon>
    </lineage>
</organism>
<feature type="transmembrane region" description="Helical" evidence="1">
    <location>
        <begin position="7"/>
        <end position="27"/>
    </location>
</feature>
<gene>
    <name evidence="2" type="ORF">EV378_0860</name>
</gene>
<keyword evidence="1" id="KW-0472">Membrane</keyword>
<feature type="transmembrane region" description="Helical" evidence="1">
    <location>
        <begin position="110"/>
        <end position="129"/>
    </location>
</feature>
<sequence>MTEIARTTARIALGVFLLVAGVAHLVIPDEFRAQVPPFLPAPGAIVFVSGLVELVAGGAVLLTPVRRRPWVGLAVAALFVVVFPGNVSQYVTGSAAFGLDTDGARGLRLLFQPVLVAWAVWACGTWPLLRRSARRTRLSAR</sequence>
<keyword evidence="1" id="KW-0812">Transmembrane</keyword>
<dbReference type="RefSeq" id="WP_243653269.1">
    <property type="nucleotide sequence ID" value="NZ_SMFZ01000001.1"/>
</dbReference>
<keyword evidence="3" id="KW-1185">Reference proteome</keyword>
<protein>
    <submittedName>
        <fullName evidence="2">Putative membrane protein</fullName>
    </submittedName>
</protein>
<dbReference type="PANTHER" id="PTHR36974:SF1">
    <property type="entry name" value="DOXX FAMILY MEMBRANE PROTEIN"/>
    <property type="match status" value="1"/>
</dbReference>
<proteinExistence type="predicted"/>
<reference evidence="2 3" key="1">
    <citation type="submission" date="2019-03" db="EMBL/GenBank/DDBJ databases">
        <title>Sequencing the genomes of 1000 actinobacteria strains.</title>
        <authorList>
            <person name="Klenk H.-P."/>
        </authorList>
    </citation>
    <scope>NUCLEOTIDE SEQUENCE [LARGE SCALE GENOMIC DNA]</scope>
    <source>
        <strain evidence="2 3">DSM 44969</strain>
    </source>
</reference>
<dbReference type="Proteomes" id="UP000295560">
    <property type="component" value="Unassembled WGS sequence"/>
</dbReference>
<feature type="transmembrane region" description="Helical" evidence="1">
    <location>
        <begin position="39"/>
        <end position="63"/>
    </location>
</feature>
<evidence type="ECO:0000313" key="3">
    <source>
        <dbReference type="Proteomes" id="UP000295560"/>
    </source>
</evidence>
<dbReference type="PANTHER" id="PTHR36974">
    <property type="entry name" value="MEMBRANE PROTEIN-RELATED"/>
    <property type="match status" value="1"/>
</dbReference>
<comment type="caution">
    <text evidence="2">The sequence shown here is derived from an EMBL/GenBank/DDBJ whole genome shotgun (WGS) entry which is preliminary data.</text>
</comment>
<evidence type="ECO:0000256" key="1">
    <source>
        <dbReference type="SAM" id="Phobius"/>
    </source>
</evidence>
<dbReference type="EMBL" id="SMFZ01000001">
    <property type="protein sequence ID" value="TCK25063.1"/>
    <property type="molecule type" value="Genomic_DNA"/>
</dbReference>
<evidence type="ECO:0000313" key="2">
    <source>
        <dbReference type="EMBL" id="TCK25063.1"/>
    </source>
</evidence>
<accession>A0A4R1HUM0</accession>
<name>A0A4R1HUM0_PSEEN</name>
<dbReference type="AlphaFoldDB" id="A0A4R1HUM0"/>
<feature type="transmembrane region" description="Helical" evidence="1">
    <location>
        <begin position="70"/>
        <end position="90"/>
    </location>
</feature>
<keyword evidence="1" id="KW-1133">Transmembrane helix</keyword>